<evidence type="ECO:0000256" key="2">
    <source>
        <dbReference type="ARBA" id="ARBA00020953"/>
    </source>
</evidence>
<evidence type="ECO:0000256" key="3">
    <source>
        <dbReference type="ARBA" id="ARBA00022517"/>
    </source>
</evidence>
<dbReference type="FunFam" id="3.40.50.300:FF:000057">
    <property type="entry name" value="GTPase Der"/>
    <property type="match status" value="1"/>
</dbReference>
<dbReference type="PROSITE" id="PS51712">
    <property type="entry name" value="G_ENGA"/>
    <property type="match status" value="2"/>
</dbReference>
<dbReference type="InterPro" id="IPR006073">
    <property type="entry name" value="GTP-bd"/>
</dbReference>
<dbReference type="InterPro" id="IPR016484">
    <property type="entry name" value="GTPase_Der"/>
</dbReference>
<keyword evidence="6 8" id="KW-0342">GTP-binding</keyword>
<evidence type="ECO:0000256" key="9">
    <source>
        <dbReference type="PROSITE-ProRule" id="PRU01049"/>
    </source>
</evidence>
<evidence type="ECO:0000313" key="12">
    <source>
        <dbReference type="EMBL" id="HIW87810.1"/>
    </source>
</evidence>
<protein>
    <recommendedName>
        <fullName evidence="2 8">GTPase Der</fullName>
    </recommendedName>
    <alternativeName>
        <fullName evidence="7 8">GTP-binding protein EngA</fullName>
    </alternativeName>
</protein>
<evidence type="ECO:0000313" key="13">
    <source>
        <dbReference type="Proteomes" id="UP000824267"/>
    </source>
</evidence>
<dbReference type="InterPro" id="IPR031166">
    <property type="entry name" value="G_ENGA"/>
</dbReference>
<dbReference type="FunFam" id="3.30.300.20:FF:000004">
    <property type="entry name" value="GTPase Der"/>
    <property type="match status" value="1"/>
</dbReference>
<comment type="function">
    <text evidence="8 10">GTPase that plays an essential role in the late steps of ribosome biogenesis.</text>
</comment>
<keyword evidence="5 8" id="KW-0547">Nucleotide-binding</keyword>
<evidence type="ECO:0000256" key="10">
    <source>
        <dbReference type="RuleBase" id="RU004481"/>
    </source>
</evidence>
<evidence type="ECO:0000256" key="6">
    <source>
        <dbReference type="ARBA" id="ARBA00023134"/>
    </source>
</evidence>
<keyword evidence="12" id="KW-0378">Hydrolase</keyword>
<reference evidence="12" key="2">
    <citation type="submission" date="2021-04" db="EMBL/GenBank/DDBJ databases">
        <authorList>
            <person name="Gilroy R."/>
        </authorList>
    </citation>
    <scope>NUCLEOTIDE SEQUENCE</scope>
    <source>
        <strain evidence="12">Gambia16-930</strain>
    </source>
</reference>
<feature type="domain" description="EngA-type G" evidence="11">
    <location>
        <begin position="177"/>
        <end position="352"/>
    </location>
</feature>
<dbReference type="PRINTS" id="PR00326">
    <property type="entry name" value="GTP1OBG"/>
</dbReference>
<dbReference type="Pfam" id="PF14714">
    <property type="entry name" value="KH_dom-like"/>
    <property type="match status" value="1"/>
</dbReference>
<dbReference type="InterPro" id="IPR027417">
    <property type="entry name" value="P-loop_NTPase"/>
</dbReference>
<feature type="binding site" evidence="8">
    <location>
        <begin position="56"/>
        <end position="60"/>
    </location>
    <ligand>
        <name>GTP</name>
        <dbReference type="ChEBI" id="CHEBI:37565"/>
        <label>1</label>
    </ligand>
</feature>
<dbReference type="PIRSF" id="PIRSF006485">
    <property type="entry name" value="GTP-binding_EngA"/>
    <property type="match status" value="1"/>
</dbReference>
<name>A0A9D1UIM9_9BACT</name>
<evidence type="ECO:0000256" key="1">
    <source>
        <dbReference type="ARBA" id="ARBA00008279"/>
    </source>
</evidence>
<dbReference type="GO" id="GO:0016787">
    <property type="term" value="F:hydrolase activity"/>
    <property type="evidence" value="ECO:0007669"/>
    <property type="project" value="UniProtKB-KW"/>
</dbReference>
<evidence type="ECO:0000256" key="8">
    <source>
        <dbReference type="HAMAP-Rule" id="MF_00195"/>
    </source>
</evidence>
<dbReference type="Gene3D" id="3.30.300.20">
    <property type="match status" value="1"/>
</dbReference>
<sequence>MGNIVAIVGRPNVGKSTLFNRLTESRDAIIHSEAGVTRDRHYGKSNWNGRQFSVIDTGGYIKGSEDEFEAEIRKQVQLAIEEADVIIFMLDIKDGLTPNDEEVANILRRCGKRILLAANKVDNALVANDYVEFYALGLGEVFPISSINGSGTGELLDELVKDFGDEDDFEDEFEGVPKIAVVGRPNVGKSSFINVLIGQERNIVHNVAGTTRDSLYTRYSMFGFDFVIVDTAGVRKKNKEMDDVEFYSVMRSIRSIENSDICVLMLDASQGIESQDINLFSLIHRNNKGVVIVVNKWDLIDKDSNTHLKFEKQIREKISPFDDVPIVFTSVINKQRIHKVLETVRKVHASRSRRIATSDLNEKLLPTVKEQNPPPAVKGKYVKIKYVMQLKTSYPQFVFYCNLPQYVKEPYKRFVENKLREFYDFNGVPIDVFFRQK</sequence>
<dbReference type="InterPro" id="IPR015946">
    <property type="entry name" value="KH_dom-like_a/b"/>
</dbReference>
<dbReference type="CDD" id="cd01895">
    <property type="entry name" value="EngA2"/>
    <property type="match status" value="1"/>
</dbReference>
<feature type="binding site" evidence="8">
    <location>
        <begin position="230"/>
        <end position="234"/>
    </location>
    <ligand>
        <name>GTP</name>
        <dbReference type="ChEBI" id="CHEBI:37565"/>
        <label>2</label>
    </ligand>
</feature>
<dbReference type="HAMAP" id="MF_00195">
    <property type="entry name" value="GTPase_Der"/>
    <property type="match status" value="1"/>
</dbReference>
<reference evidence="12" key="1">
    <citation type="journal article" date="2021" name="PeerJ">
        <title>Extensive microbial diversity within the chicken gut microbiome revealed by metagenomics and culture.</title>
        <authorList>
            <person name="Gilroy R."/>
            <person name="Ravi A."/>
            <person name="Getino M."/>
            <person name="Pursley I."/>
            <person name="Horton D.L."/>
            <person name="Alikhan N.F."/>
            <person name="Baker D."/>
            <person name="Gharbi K."/>
            <person name="Hall N."/>
            <person name="Watson M."/>
            <person name="Adriaenssens E.M."/>
            <person name="Foster-Nyarko E."/>
            <person name="Jarju S."/>
            <person name="Secka A."/>
            <person name="Antonio M."/>
            <person name="Oren A."/>
            <person name="Chaudhuri R.R."/>
            <person name="La Ragione R."/>
            <person name="Hildebrand F."/>
            <person name="Pallen M.J."/>
        </authorList>
    </citation>
    <scope>NUCLEOTIDE SEQUENCE</scope>
    <source>
        <strain evidence="12">Gambia16-930</strain>
    </source>
</reference>
<evidence type="ECO:0000256" key="5">
    <source>
        <dbReference type="ARBA" id="ARBA00022741"/>
    </source>
</evidence>
<feature type="domain" description="EngA-type G" evidence="11">
    <location>
        <begin position="3"/>
        <end position="167"/>
    </location>
</feature>
<dbReference type="NCBIfam" id="TIGR03594">
    <property type="entry name" value="GTPase_EngA"/>
    <property type="match status" value="1"/>
</dbReference>
<evidence type="ECO:0000259" key="11">
    <source>
        <dbReference type="PROSITE" id="PS51712"/>
    </source>
</evidence>
<feature type="binding site" evidence="8">
    <location>
        <begin position="183"/>
        <end position="190"/>
    </location>
    <ligand>
        <name>GTP</name>
        <dbReference type="ChEBI" id="CHEBI:37565"/>
        <label>2</label>
    </ligand>
</feature>
<dbReference type="Proteomes" id="UP000824267">
    <property type="component" value="Unassembled WGS sequence"/>
</dbReference>
<comment type="caution">
    <text evidence="12">The sequence shown here is derived from an EMBL/GenBank/DDBJ whole genome shotgun (WGS) entry which is preliminary data.</text>
</comment>
<keyword evidence="4 10" id="KW-0677">Repeat</keyword>
<dbReference type="FunFam" id="3.40.50.300:FF:000040">
    <property type="entry name" value="GTPase Der"/>
    <property type="match status" value="1"/>
</dbReference>
<dbReference type="Pfam" id="PF01926">
    <property type="entry name" value="MMR_HSR1"/>
    <property type="match status" value="2"/>
</dbReference>
<dbReference type="NCBIfam" id="TIGR00231">
    <property type="entry name" value="small_GTP"/>
    <property type="match status" value="2"/>
</dbReference>
<comment type="subunit">
    <text evidence="8">Associates with the 50S ribosomal subunit.</text>
</comment>
<comment type="similarity">
    <text evidence="1 8 9 10">Belongs to the TRAFAC class TrmE-Era-EngA-EngB-Septin-like GTPase superfamily. EngA (Der) GTPase family.</text>
</comment>
<feature type="binding site" evidence="8">
    <location>
        <begin position="119"/>
        <end position="122"/>
    </location>
    <ligand>
        <name>GTP</name>
        <dbReference type="ChEBI" id="CHEBI:37565"/>
        <label>1</label>
    </ligand>
</feature>
<dbReference type="Gene3D" id="3.40.50.300">
    <property type="entry name" value="P-loop containing nucleotide triphosphate hydrolases"/>
    <property type="match status" value="2"/>
</dbReference>
<dbReference type="EMBL" id="DXGG01000189">
    <property type="protein sequence ID" value="HIW87810.1"/>
    <property type="molecule type" value="Genomic_DNA"/>
</dbReference>
<evidence type="ECO:0000256" key="7">
    <source>
        <dbReference type="ARBA" id="ARBA00032345"/>
    </source>
</evidence>
<evidence type="ECO:0000256" key="4">
    <source>
        <dbReference type="ARBA" id="ARBA00022737"/>
    </source>
</evidence>
<dbReference type="AlphaFoldDB" id="A0A9D1UIM9"/>
<dbReference type="GO" id="GO:0042254">
    <property type="term" value="P:ribosome biogenesis"/>
    <property type="evidence" value="ECO:0007669"/>
    <property type="project" value="UniProtKB-KW"/>
</dbReference>
<dbReference type="SUPFAM" id="SSF52540">
    <property type="entry name" value="P-loop containing nucleoside triphosphate hydrolases"/>
    <property type="match status" value="2"/>
</dbReference>
<dbReference type="GO" id="GO:0043022">
    <property type="term" value="F:ribosome binding"/>
    <property type="evidence" value="ECO:0007669"/>
    <property type="project" value="TreeGrafter"/>
</dbReference>
<keyword evidence="3 8" id="KW-0690">Ribosome biogenesis</keyword>
<dbReference type="InterPro" id="IPR005225">
    <property type="entry name" value="Small_GTP-bd"/>
</dbReference>
<dbReference type="CDD" id="cd01894">
    <property type="entry name" value="EngA1"/>
    <property type="match status" value="1"/>
</dbReference>
<accession>A0A9D1UIM9</accession>
<proteinExistence type="inferred from homology"/>
<dbReference type="InterPro" id="IPR032859">
    <property type="entry name" value="KH_dom-like"/>
</dbReference>
<feature type="binding site" evidence="8">
    <location>
        <begin position="295"/>
        <end position="298"/>
    </location>
    <ligand>
        <name>GTP</name>
        <dbReference type="ChEBI" id="CHEBI:37565"/>
        <label>2</label>
    </ligand>
</feature>
<organism evidence="12 13">
    <name type="scientific">Candidatus Onthomorpha intestinigallinarum</name>
    <dbReference type="NCBI Taxonomy" id="2840880"/>
    <lineage>
        <taxon>Bacteria</taxon>
        <taxon>Pseudomonadati</taxon>
        <taxon>Bacteroidota</taxon>
        <taxon>Bacteroidia</taxon>
        <taxon>Bacteroidales</taxon>
        <taxon>Candidatus Onthomorpha</taxon>
    </lineage>
</organism>
<dbReference type="GO" id="GO:0005525">
    <property type="term" value="F:GTP binding"/>
    <property type="evidence" value="ECO:0007669"/>
    <property type="project" value="UniProtKB-UniRule"/>
</dbReference>
<feature type="binding site" evidence="8">
    <location>
        <begin position="9"/>
        <end position="16"/>
    </location>
    <ligand>
        <name>GTP</name>
        <dbReference type="ChEBI" id="CHEBI:37565"/>
        <label>1</label>
    </ligand>
</feature>
<dbReference type="PANTHER" id="PTHR43834:SF6">
    <property type="entry name" value="GTPASE DER"/>
    <property type="match status" value="1"/>
</dbReference>
<gene>
    <name evidence="8 12" type="primary">der</name>
    <name evidence="12" type="ORF">IAC47_06015</name>
</gene>
<dbReference type="PANTHER" id="PTHR43834">
    <property type="entry name" value="GTPASE DER"/>
    <property type="match status" value="1"/>
</dbReference>